<dbReference type="AlphaFoldDB" id="A0A9X2E1Q2"/>
<evidence type="ECO:0000313" key="4">
    <source>
        <dbReference type="EMBL" id="MCM6762871.1"/>
    </source>
</evidence>
<dbReference type="InterPro" id="IPR041698">
    <property type="entry name" value="Methyltransf_25"/>
</dbReference>
<reference evidence="4" key="1">
    <citation type="submission" date="2022-06" db="EMBL/GenBank/DDBJ databases">
        <title>Whole genome shotgun sequencing (WGS) of Rathayibacter sp. ZW T2_19, isolated from stored onions (Allium cepa).</title>
        <authorList>
            <person name="Stoll D.A."/>
            <person name="Huch M."/>
        </authorList>
    </citation>
    <scope>NUCLEOTIDE SEQUENCE</scope>
    <source>
        <strain evidence="4">ZW T2_19</strain>
    </source>
</reference>
<dbReference type="SUPFAM" id="SSF53335">
    <property type="entry name" value="S-adenosyl-L-methionine-dependent methyltransferases"/>
    <property type="match status" value="1"/>
</dbReference>
<evidence type="ECO:0000313" key="5">
    <source>
        <dbReference type="Proteomes" id="UP001155240"/>
    </source>
</evidence>
<organism evidence="4 5">
    <name type="scientific">Rathayibacter rubneri</name>
    <dbReference type="NCBI Taxonomy" id="2950106"/>
    <lineage>
        <taxon>Bacteria</taxon>
        <taxon>Bacillati</taxon>
        <taxon>Actinomycetota</taxon>
        <taxon>Actinomycetes</taxon>
        <taxon>Micrococcales</taxon>
        <taxon>Microbacteriaceae</taxon>
        <taxon>Rathayibacter</taxon>
    </lineage>
</organism>
<dbReference type="GO" id="GO:0008168">
    <property type="term" value="F:methyltransferase activity"/>
    <property type="evidence" value="ECO:0007669"/>
    <property type="project" value="UniProtKB-KW"/>
</dbReference>
<comment type="caution">
    <text evidence="4">The sequence shown here is derived from an EMBL/GenBank/DDBJ whole genome shotgun (WGS) entry which is preliminary data.</text>
</comment>
<dbReference type="CDD" id="cd02440">
    <property type="entry name" value="AdoMet_MTases"/>
    <property type="match status" value="1"/>
</dbReference>
<dbReference type="Pfam" id="PF13649">
    <property type="entry name" value="Methyltransf_25"/>
    <property type="match status" value="1"/>
</dbReference>
<keyword evidence="1 4" id="KW-0489">Methyltransferase</keyword>
<dbReference type="EMBL" id="JAMRYM010000040">
    <property type="protein sequence ID" value="MCM6762871.1"/>
    <property type="molecule type" value="Genomic_DNA"/>
</dbReference>
<evidence type="ECO:0000259" key="3">
    <source>
        <dbReference type="Pfam" id="PF13649"/>
    </source>
</evidence>
<dbReference type="InterPro" id="IPR029063">
    <property type="entry name" value="SAM-dependent_MTases_sf"/>
</dbReference>
<dbReference type="Gene3D" id="3.40.50.150">
    <property type="entry name" value="Vaccinia Virus protein VP39"/>
    <property type="match status" value="1"/>
</dbReference>
<protein>
    <submittedName>
        <fullName evidence="4">Class I SAM-dependent methyltransferase</fullName>
    </submittedName>
</protein>
<sequence>MVQVDRGEHLRSGEWLDLNRALWDERVAAHAGSAFYDLSALRGGAGRLFPVEEESLARVAPGGWEGKRVLHLQCHFGADTLALAQRGAEVIGVDFSMAAVREARGLATELGLADRARFVCANLYELRHMLPEPDSFDVVVTTWGTVVWLPDLVEWARIVEWFLAPGGSFVFVDTHPSAAVLTGSPEGPEPRFQQPYDGGGEPRVVEGAGDYAGTDVAFENDRAHEWSHSLGSIASALLSAGLAITELREEPIAPWRVTPQLVQREDGAWAWPEQEWLPLALAITASKRS</sequence>
<gene>
    <name evidence="4" type="ORF">NB037_10630</name>
</gene>
<evidence type="ECO:0000256" key="2">
    <source>
        <dbReference type="ARBA" id="ARBA00022679"/>
    </source>
</evidence>
<keyword evidence="5" id="KW-1185">Reference proteome</keyword>
<feature type="domain" description="Methyltransferase" evidence="3">
    <location>
        <begin position="69"/>
        <end position="167"/>
    </location>
</feature>
<evidence type="ECO:0000256" key="1">
    <source>
        <dbReference type="ARBA" id="ARBA00022603"/>
    </source>
</evidence>
<dbReference type="GO" id="GO:0032259">
    <property type="term" value="P:methylation"/>
    <property type="evidence" value="ECO:0007669"/>
    <property type="project" value="UniProtKB-KW"/>
</dbReference>
<name>A0A9X2E1Q2_9MICO</name>
<dbReference type="RefSeq" id="WP_251945627.1">
    <property type="nucleotide sequence ID" value="NZ_JAMRYM010000040.1"/>
</dbReference>
<dbReference type="PANTHER" id="PTHR43861">
    <property type="entry name" value="TRANS-ACONITATE 2-METHYLTRANSFERASE-RELATED"/>
    <property type="match status" value="1"/>
</dbReference>
<dbReference type="PANTHER" id="PTHR43861:SF1">
    <property type="entry name" value="TRANS-ACONITATE 2-METHYLTRANSFERASE"/>
    <property type="match status" value="1"/>
</dbReference>
<keyword evidence="2" id="KW-0808">Transferase</keyword>
<dbReference type="Proteomes" id="UP001155240">
    <property type="component" value="Unassembled WGS sequence"/>
</dbReference>
<accession>A0A9X2E1Q2</accession>
<proteinExistence type="predicted"/>